<dbReference type="InterPro" id="IPR050426">
    <property type="entry name" value="Glycosyltransferase_28"/>
</dbReference>
<evidence type="ECO:0000256" key="3">
    <source>
        <dbReference type="ARBA" id="ARBA00022679"/>
    </source>
</evidence>
<evidence type="ECO:0000313" key="7">
    <source>
        <dbReference type="Proteomes" id="UP000517916"/>
    </source>
</evidence>
<dbReference type="Pfam" id="PF06722">
    <property type="entry name" value="EryCIII-like_C"/>
    <property type="match status" value="1"/>
</dbReference>
<dbReference type="Gene3D" id="3.40.50.2000">
    <property type="entry name" value="Glycogen Phosphorylase B"/>
    <property type="match status" value="2"/>
</dbReference>
<dbReference type="PANTHER" id="PTHR48050:SF13">
    <property type="entry name" value="STEROL 3-BETA-GLUCOSYLTRANSFERASE UGT80A2"/>
    <property type="match status" value="1"/>
</dbReference>
<comment type="similarity">
    <text evidence="1">Belongs to the glycosyltransferase 28 family.</text>
</comment>
<dbReference type="Proteomes" id="UP000517916">
    <property type="component" value="Unassembled WGS sequence"/>
</dbReference>
<dbReference type="Pfam" id="PF21036">
    <property type="entry name" value="EryCIII-like_N"/>
    <property type="match status" value="1"/>
</dbReference>
<dbReference type="CDD" id="cd03784">
    <property type="entry name" value="GT1_Gtf-like"/>
    <property type="match status" value="1"/>
</dbReference>
<comment type="caution">
    <text evidence="6">The sequence shown here is derived from an EMBL/GenBank/DDBJ whole genome shotgun (WGS) entry which is preliminary data.</text>
</comment>
<evidence type="ECO:0000313" key="6">
    <source>
        <dbReference type="EMBL" id="MBA8923848.1"/>
    </source>
</evidence>
<feature type="domain" description="Erythromycin biosynthesis protein CIII-like N-terminal" evidence="5">
    <location>
        <begin position="20"/>
        <end position="244"/>
    </location>
</feature>
<reference evidence="6 7" key="1">
    <citation type="submission" date="2020-08" db="EMBL/GenBank/DDBJ databases">
        <title>Genomic Encyclopedia of Archaeal and Bacterial Type Strains, Phase II (KMG-II): from individual species to whole genera.</title>
        <authorList>
            <person name="Goeker M."/>
        </authorList>
    </citation>
    <scope>NUCLEOTIDE SEQUENCE [LARGE SCALE GENOMIC DNA]</scope>
    <source>
        <strain evidence="6 7">DSM 43850</strain>
    </source>
</reference>
<dbReference type="InterPro" id="IPR048284">
    <property type="entry name" value="EryCIII-like_N"/>
</dbReference>
<evidence type="ECO:0000256" key="1">
    <source>
        <dbReference type="ARBA" id="ARBA00006962"/>
    </source>
</evidence>
<name>A0ABR6BAE3_9PSEU</name>
<dbReference type="InterPro" id="IPR010610">
    <property type="entry name" value="EryCIII-like_C"/>
</dbReference>
<evidence type="ECO:0000259" key="5">
    <source>
        <dbReference type="Pfam" id="PF21036"/>
    </source>
</evidence>
<keyword evidence="7" id="KW-1185">Reference proteome</keyword>
<dbReference type="PANTHER" id="PTHR48050">
    <property type="entry name" value="STEROL 3-BETA-GLUCOSYLTRANSFERASE"/>
    <property type="match status" value="1"/>
</dbReference>
<keyword evidence="2" id="KW-0328">Glycosyltransferase</keyword>
<dbReference type="RefSeq" id="WP_318295942.1">
    <property type="nucleotide sequence ID" value="NZ_JACJID010000001.1"/>
</dbReference>
<protein>
    <submittedName>
        <fullName evidence="6">UDP:flavonoid glycosyltransferase YjiC (YdhE family)</fullName>
    </submittedName>
</protein>
<gene>
    <name evidence="6" type="ORF">BC739_001045</name>
</gene>
<organism evidence="6 7">
    <name type="scientific">Kutzneria viridogrisea</name>
    <dbReference type="NCBI Taxonomy" id="47990"/>
    <lineage>
        <taxon>Bacteria</taxon>
        <taxon>Bacillati</taxon>
        <taxon>Actinomycetota</taxon>
        <taxon>Actinomycetes</taxon>
        <taxon>Pseudonocardiales</taxon>
        <taxon>Pseudonocardiaceae</taxon>
        <taxon>Kutzneria</taxon>
    </lineage>
</organism>
<sequence length="408" mass="43661">MLFTTSAWPTHYFSLVPIGWALQAAGHDVRITCAESQTDTIARAGLTPVPIMDGLEMTFASRLARYQRALAAGGPYQPGSILHPLTCEPLRRLANFDLAGYRAAHREANLDRMRVSCDNVVAHARAWRPDLILHDPQNVEGVLAAALTGVPAVCNLWGFVGTHETEPGLGIVTGDHSDSFPRYGLPEMTADMITRVIDPCPAGAPPMTTAERFPVRYVPYNGVGHAPDWVRAKPADGRPRVLVSWSTALSRVYGQHSYLLPTILDALSKVDAEVVLAATPADLERLGDELPSGVRVLVGCPLRLILPSCAAVVHHGGAGTTMTAVLAGVPQLALTFEAEQAMQGRRAVAGGGGFQQDGTEATAELIRDQVTALLTAPRYAEAAERLRAEALDRPTPAQLVDDLEKLVG</sequence>
<keyword evidence="3" id="KW-0808">Transferase</keyword>
<dbReference type="SUPFAM" id="SSF53756">
    <property type="entry name" value="UDP-Glycosyltransferase/glycogen phosphorylase"/>
    <property type="match status" value="1"/>
</dbReference>
<evidence type="ECO:0000259" key="4">
    <source>
        <dbReference type="Pfam" id="PF06722"/>
    </source>
</evidence>
<feature type="domain" description="Erythromycin biosynthesis protein CIII-like C-terminal" evidence="4">
    <location>
        <begin position="263"/>
        <end position="406"/>
    </location>
</feature>
<dbReference type="InterPro" id="IPR002213">
    <property type="entry name" value="UDP_glucos_trans"/>
</dbReference>
<accession>A0ABR6BAE3</accession>
<proteinExistence type="inferred from homology"/>
<dbReference type="EMBL" id="JACJID010000001">
    <property type="protein sequence ID" value="MBA8923848.1"/>
    <property type="molecule type" value="Genomic_DNA"/>
</dbReference>
<evidence type="ECO:0000256" key="2">
    <source>
        <dbReference type="ARBA" id="ARBA00022676"/>
    </source>
</evidence>